<dbReference type="PANTHER" id="PTHR43625:SF40">
    <property type="entry name" value="ALDO-KETO REDUCTASE YAKC [NADP(+)]"/>
    <property type="match status" value="1"/>
</dbReference>
<dbReference type="PANTHER" id="PTHR43625">
    <property type="entry name" value="AFLATOXIN B1 ALDEHYDE REDUCTASE"/>
    <property type="match status" value="1"/>
</dbReference>
<dbReference type="AlphaFoldDB" id="A0A8J3BA62"/>
<dbReference type="RefSeq" id="WP_189170871.1">
    <property type="nucleotide sequence ID" value="NZ_BMQB01000006.1"/>
</dbReference>
<comment type="caution">
    <text evidence="3">The sequence shown here is derived from an EMBL/GenBank/DDBJ whole genome shotgun (WGS) entry which is preliminary data.</text>
</comment>
<name>A0A8J3BA62_9ACTN</name>
<dbReference type="Pfam" id="PF00248">
    <property type="entry name" value="Aldo_ket_red"/>
    <property type="match status" value="1"/>
</dbReference>
<dbReference type="Gene3D" id="3.20.20.100">
    <property type="entry name" value="NADP-dependent oxidoreductase domain"/>
    <property type="match status" value="1"/>
</dbReference>
<dbReference type="InterPro" id="IPR023210">
    <property type="entry name" value="NADP_OxRdtase_dom"/>
</dbReference>
<accession>A0A8J3BA62</accession>
<dbReference type="InterPro" id="IPR050791">
    <property type="entry name" value="Aldo-Keto_reductase"/>
</dbReference>
<dbReference type="InterPro" id="IPR020471">
    <property type="entry name" value="AKR"/>
</dbReference>
<dbReference type="GO" id="GO:0005737">
    <property type="term" value="C:cytoplasm"/>
    <property type="evidence" value="ECO:0007669"/>
    <property type="project" value="TreeGrafter"/>
</dbReference>
<evidence type="ECO:0000259" key="2">
    <source>
        <dbReference type="Pfam" id="PF00248"/>
    </source>
</evidence>
<dbReference type="PRINTS" id="PR00069">
    <property type="entry name" value="ALDKETRDTASE"/>
</dbReference>
<feature type="domain" description="NADP-dependent oxidoreductase" evidence="2">
    <location>
        <begin position="15"/>
        <end position="271"/>
    </location>
</feature>
<protein>
    <submittedName>
        <fullName evidence="3">Oxidoreductase</fullName>
    </submittedName>
</protein>
<dbReference type="GO" id="GO:0016491">
    <property type="term" value="F:oxidoreductase activity"/>
    <property type="evidence" value="ECO:0007669"/>
    <property type="project" value="UniProtKB-KW"/>
</dbReference>
<keyword evidence="1" id="KW-0560">Oxidoreductase</keyword>
<keyword evidence="4" id="KW-1185">Reference proteome</keyword>
<dbReference type="CDD" id="cd19088">
    <property type="entry name" value="AKR_AKR13B1"/>
    <property type="match status" value="1"/>
</dbReference>
<evidence type="ECO:0000256" key="1">
    <source>
        <dbReference type="ARBA" id="ARBA00023002"/>
    </source>
</evidence>
<dbReference type="Proteomes" id="UP000649739">
    <property type="component" value="Unassembled WGS sequence"/>
</dbReference>
<evidence type="ECO:0000313" key="4">
    <source>
        <dbReference type="Proteomes" id="UP000649739"/>
    </source>
</evidence>
<sequence>MTNPELTMGDLTVRRLGLGAMRLGRPDAWGRATDPAGGVALARLAVDLGIAFFDTADAYGLGANEELLAAALHPYPEHLVIATKAGQVRPAERTWVPLGRPEYLRQQAELSLRRLKLDRIDLFQLHRIDPRVPLSDQIGALHELRREGKIRHIGLSEVTVAQLSDAQRIAPIAAVQNRYSVHDRAHQPVLDHCASTGIAFIPWLPIGATRSLHPGVAAVARELGATPAQVALAWLLATSDVTVPIPGTSSPTHLRENAAAAALRLSPAQLAGLSRPPASAGHRAA</sequence>
<dbReference type="SUPFAM" id="SSF51430">
    <property type="entry name" value="NAD(P)-linked oxidoreductase"/>
    <property type="match status" value="1"/>
</dbReference>
<reference evidence="3" key="2">
    <citation type="submission" date="2020-09" db="EMBL/GenBank/DDBJ databases">
        <authorList>
            <person name="Sun Q."/>
            <person name="Ohkuma M."/>
        </authorList>
    </citation>
    <scope>NUCLEOTIDE SEQUENCE</scope>
    <source>
        <strain evidence="3">JCM 3090</strain>
    </source>
</reference>
<organism evidence="3 4">
    <name type="scientific">Pilimelia anulata</name>
    <dbReference type="NCBI Taxonomy" id="53371"/>
    <lineage>
        <taxon>Bacteria</taxon>
        <taxon>Bacillati</taxon>
        <taxon>Actinomycetota</taxon>
        <taxon>Actinomycetes</taxon>
        <taxon>Micromonosporales</taxon>
        <taxon>Micromonosporaceae</taxon>
        <taxon>Pilimelia</taxon>
    </lineage>
</organism>
<dbReference type="EMBL" id="BMQB01000006">
    <property type="protein sequence ID" value="GGJ99036.1"/>
    <property type="molecule type" value="Genomic_DNA"/>
</dbReference>
<gene>
    <name evidence="3" type="ORF">GCM10010123_31230</name>
</gene>
<reference evidence="3" key="1">
    <citation type="journal article" date="2014" name="Int. J. Syst. Evol. Microbiol.">
        <title>Complete genome sequence of Corynebacterium casei LMG S-19264T (=DSM 44701T), isolated from a smear-ripened cheese.</title>
        <authorList>
            <consortium name="US DOE Joint Genome Institute (JGI-PGF)"/>
            <person name="Walter F."/>
            <person name="Albersmeier A."/>
            <person name="Kalinowski J."/>
            <person name="Ruckert C."/>
        </authorList>
    </citation>
    <scope>NUCLEOTIDE SEQUENCE</scope>
    <source>
        <strain evidence="3">JCM 3090</strain>
    </source>
</reference>
<proteinExistence type="predicted"/>
<evidence type="ECO:0000313" key="3">
    <source>
        <dbReference type="EMBL" id="GGJ99036.1"/>
    </source>
</evidence>
<dbReference type="InterPro" id="IPR036812">
    <property type="entry name" value="NAD(P)_OxRdtase_dom_sf"/>
</dbReference>